<accession>A0ABZ2BXL6</accession>
<evidence type="ECO:0000313" key="5">
    <source>
        <dbReference type="Proteomes" id="UP001318682"/>
    </source>
</evidence>
<dbReference type="SUPFAM" id="SSF53756">
    <property type="entry name" value="UDP-Glycosyltransferase/glycogen phosphorylase"/>
    <property type="match status" value="1"/>
</dbReference>
<keyword evidence="1 4" id="KW-0808">Transferase</keyword>
<protein>
    <submittedName>
        <fullName evidence="4">D-inositol-3-phosphate glycosyltransferase</fullName>
        <ecNumber evidence="4">2.4.1.250</ecNumber>
    </submittedName>
</protein>
<dbReference type="PANTHER" id="PTHR46401:SF2">
    <property type="entry name" value="GLYCOSYLTRANSFERASE WBBK-RELATED"/>
    <property type="match status" value="1"/>
</dbReference>
<evidence type="ECO:0000259" key="2">
    <source>
        <dbReference type="Pfam" id="PF00534"/>
    </source>
</evidence>
<dbReference type="Proteomes" id="UP001318682">
    <property type="component" value="Chromosome"/>
</dbReference>
<dbReference type="EMBL" id="CP143423">
    <property type="protein sequence ID" value="WVX50702.1"/>
    <property type="molecule type" value="Genomic_DNA"/>
</dbReference>
<evidence type="ECO:0000313" key="4">
    <source>
        <dbReference type="EMBL" id="WVX50702.1"/>
    </source>
</evidence>
<dbReference type="CDD" id="cd03801">
    <property type="entry name" value="GT4_PimA-like"/>
    <property type="match status" value="1"/>
</dbReference>
<dbReference type="Pfam" id="PF13439">
    <property type="entry name" value="Glyco_transf_4"/>
    <property type="match status" value="1"/>
</dbReference>
<evidence type="ECO:0000259" key="3">
    <source>
        <dbReference type="Pfam" id="PF13439"/>
    </source>
</evidence>
<dbReference type="GO" id="GO:0102710">
    <property type="term" value="F:D-inositol-3-phosphate glycosyltransferase activity"/>
    <property type="evidence" value="ECO:0007669"/>
    <property type="project" value="UniProtKB-EC"/>
</dbReference>
<feature type="domain" description="Glycosyl transferase family 1" evidence="2">
    <location>
        <begin position="163"/>
        <end position="319"/>
    </location>
</feature>
<dbReference type="Gene3D" id="3.40.50.2000">
    <property type="entry name" value="Glycogen Phosphorylase B"/>
    <property type="match status" value="2"/>
</dbReference>
<dbReference type="EC" id="2.4.1.250" evidence="4"/>
<keyword evidence="4" id="KW-0328">Glycosyltransferase</keyword>
<name>A0ABZ2BXL6_9RHOB</name>
<organism evidence="4 5">
    <name type="scientific">Roseobacter fucihabitans</name>
    <dbReference type="NCBI Taxonomy" id="1537242"/>
    <lineage>
        <taxon>Bacteria</taxon>
        <taxon>Pseudomonadati</taxon>
        <taxon>Pseudomonadota</taxon>
        <taxon>Alphaproteobacteria</taxon>
        <taxon>Rhodobacterales</taxon>
        <taxon>Roseobacteraceae</taxon>
        <taxon>Roseobacter</taxon>
    </lineage>
</organism>
<dbReference type="PANTHER" id="PTHR46401">
    <property type="entry name" value="GLYCOSYLTRANSFERASE WBBK-RELATED"/>
    <property type="match status" value="1"/>
</dbReference>
<proteinExistence type="predicted"/>
<evidence type="ECO:0000256" key="1">
    <source>
        <dbReference type="ARBA" id="ARBA00022679"/>
    </source>
</evidence>
<dbReference type="InterPro" id="IPR001296">
    <property type="entry name" value="Glyco_trans_1"/>
</dbReference>
<feature type="domain" description="Glycosyltransferase subfamily 4-like N-terminal" evidence="3">
    <location>
        <begin position="86"/>
        <end position="154"/>
    </location>
</feature>
<dbReference type="InterPro" id="IPR028098">
    <property type="entry name" value="Glyco_trans_4-like_N"/>
</dbReference>
<gene>
    <name evidence="4" type="primary">mshA_6</name>
    <name evidence="4" type="ORF">ROLI_038010</name>
</gene>
<sequence length="345" mass="36184">MKAVFAIPGDMHRKTGGFIYEAEVLAALNQIGVQTTHLELPDSFPDPTPDDMARTLAALAAVPADVPIILDGFVAGTIDPQGAANLASPLISITHHPLGYETGLTPARASMLINMERAALAQMAHVVVPSPHTAAMLCANFGLAEHNITVAPPGFRCVPTDPAPPQKPPLILCVGLLAPRKGHDTLLAALAGIVDLPWCAEIVGKAHDVETRDALLQQRADLGLTSRVTFTGELDRPALNARFSAASLFALATHYEGYGMVFGEAMQCGLPIVSCNTGAVPHTVGDAGILVPPGDPLAFGAALRQMLSDPNLRSHYAKSSAAKGRALPTWHDTARIIANVIGRVI</sequence>
<dbReference type="RefSeq" id="WP_187431660.1">
    <property type="nucleotide sequence ID" value="NZ_CP143423.1"/>
</dbReference>
<reference evidence="5" key="1">
    <citation type="submission" date="2024-01" db="EMBL/GenBank/DDBJ databases">
        <title>Roseobacter fucihabitans sp. nov., isolated from the brown alga Fucus spiralis.</title>
        <authorList>
            <person name="Hahnke S."/>
            <person name="Berger M."/>
            <person name="Schlingloff A."/>
            <person name="Athale I."/>
            <person name="Neumann-Schaal M."/>
            <person name="Adenaya A."/>
            <person name="Poehlein A."/>
            <person name="Daniel R."/>
            <person name="Pertersen J."/>
            <person name="Brinkhoff T."/>
        </authorList>
    </citation>
    <scope>NUCLEOTIDE SEQUENCE [LARGE SCALE GENOMIC DNA]</scope>
    <source>
        <strain evidence="5">B14</strain>
    </source>
</reference>
<dbReference type="Pfam" id="PF00534">
    <property type="entry name" value="Glycos_transf_1"/>
    <property type="match status" value="1"/>
</dbReference>
<keyword evidence="5" id="KW-1185">Reference proteome</keyword>